<dbReference type="GO" id="GO:0005886">
    <property type="term" value="C:plasma membrane"/>
    <property type="evidence" value="ECO:0007669"/>
    <property type="project" value="UniProtKB-SubCell"/>
</dbReference>
<dbReference type="AlphaFoldDB" id="A0A140LEA2"/>
<accession>A0A140LEA2</accession>
<dbReference type="InterPro" id="IPR001851">
    <property type="entry name" value="ABC_transp_permease"/>
</dbReference>
<sequence length="319" mass="33666">MLKDLAFILGTTLMYATPLIYASLGAVFSENSGVANIGIEGMMTVGAFSAAASAFILSDVYGILWWVPWVAFIIGGLAGGFFGLLHAVASVSFHADQVVSGIAINFLAPGLSLFLSRRLFEGATMTPAIPLNAKLPRPLNGVIENSILDTIFNQYASVYIAFLLVLLSWYVLYKTKLGLRIRAVGEHPKAADTLGINVYKIRYFSVILSGILAGLGGASLSMAIVASFRPTLISGQGFIALAAMIFGKWKPQGAMGACLLFGATTGIQIYLGSPQVGLNISANLLSMIPYVITLVVLMGFVGKAVAPAADGIPYEKGER</sequence>
<dbReference type="GO" id="GO:0022857">
    <property type="term" value="F:transmembrane transporter activity"/>
    <property type="evidence" value="ECO:0007669"/>
    <property type="project" value="InterPro"/>
</dbReference>
<keyword evidence="8" id="KW-1185">Reference proteome</keyword>
<keyword evidence="4 6" id="KW-1133">Transmembrane helix</keyword>
<feature type="transmembrane region" description="Helical" evidence="6">
    <location>
        <begin position="63"/>
        <end position="85"/>
    </location>
</feature>
<feature type="transmembrane region" description="Helical" evidence="6">
    <location>
        <begin position="284"/>
        <end position="306"/>
    </location>
</feature>
<feature type="transmembrane region" description="Helical" evidence="6">
    <location>
        <begin position="34"/>
        <end position="57"/>
    </location>
</feature>
<evidence type="ECO:0000256" key="6">
    <source>
        <dbReference type="SAM" id="Phobius"/>
    </source>
</evidence>
<dbReference type="PANTHER" id="PTHR43370">
    <property type="entry name" value="SUGAR ABC TRANSPORTER INTEGRAL MEMBRANE PROTEIN-RELATED"/>
    <property type="match status" value="1"/>
</dbReference>
<dbReference type="PATRIC" id="fig|520762.4.peg.43"/>
<feature type="transmembrane region" description="Helical" evidence="6">
    <location>
        <begin position="97"/>
        <end position="115"/>
    </location>
</feature>
<feature type="transmembrane region" description="Helical" evidence="6">
    <location>
        <begin position="155"/>
        <end position="173"/>
    </location>
</feature>
<evidence type="ECO:0000256" key="4">
    <source>
        <dbReference type="ARBA" id="ARBA00022989"/>
    </source>
</evidence>
<organism evidence="7 8">
    <name type="scientific">Thermotalea metallivorans</name>
    <dbReference type="NCBI Taxonomy" id="520762"/>
    <lineage>
        <taxon>Bacteria</taxon>
        <taxon>Bacillati</taxon>
        <taxon>Bacillota</taxon>
        <taxon>Clostridia</taxon>
        <taxon>Peptostreptococcales</taxon>
        <taxon>Thermotaleaceae</taxon>
        <taxon>Thermotalea</taxon>
    </lineage>
</organism>
<dbReference type="STRING" id="520762.AN619_00360"/>
<dbReference type="RefSeq" id="WP_068553877.1">
    <property type="nucleotide sequence ID" value="NZ_LOEE01000003.1"/>
</dbReference>
<keyword evidence="5 6" id="KW-0472">Membrane</keyword>
<feature type="transmembrane region" description="Helical" evidence="6">
    <location>
        <begin position="6"/>
        <end position="27"/>
    </location>
</feature>
<keyword evidence="2" id="KW-1003">Cell membrane</keyword>
<comment type="subcellular location">
    <subcellularLocation>
        <location evidence="1">Cell membrane</location>
        <topology evidence="1">Multi-pass membrane protein</topology>
    </subcellularLocation>
</comment>
<feature type="transmembrane region" description="Helical" evidence="6">
    <location>
        <begin position="254"/>
        <end position="272"/>
    </location>
</feature>
<name>A0A140LEA2_9FIRM</name>
<evidence type="ECO:0000256" key="1">
    <source>
        <dbReference type="ARBA" id="ARBA00004651"/>
    </source>
</evidence>
<feature type="transmembrane region" description="Helical" evidence="6">
    <location>
        <begin position="203"/>
        <end position="225"/>
    </location>
</feature>
<evidence type="ECO:0000256" key="2">
    <source>
        <dbReference type="ARBA" id="ARBA00022475"/>
    </source>
</evidence>
<dbReference type="EMBL" id="LOEE01000003">
    <property type="protein sequence ID" value="KXG78877.1"/>
    <property type="molecule type" value="Genomic_DNA"/>
</dbReference>
<evidence type="ECO:0000313" key="8">
    <source>
        <dbReference type="Proteomes" id="UP000070456"/>
    </source>
</evidence>
<proteinExistence type="predicted"/>
<evidence type="ECO:0000256" key="5">
    <source>
        <dbReference type="ARBA" id="ARBA00023136"/>
    </source>
</evidence>
<gene>
    <name evidence="7" type="primary">rbsC</name>
    <name evidence="7" type="ORF">AN619_00360</name>
</gene>
<evidence type="ECO:0000256" key="3">
    <source>
        <dbReference type="ARBA" id="ARBA00022692"/>
    </source>
</evidence>
<dbReference type="Pfam" id="PF02653">
    <property type="entry name" value="BPD_transp_2"/>
    <property type="match status" value="1"/>
</dbReference>
<protein>
    <submittedName>
        <fullName evidence="7">Ribose transport system permease protein RbsC</fullName>
    </submittedName>
</protein>
<evidence type="ECO:0000313" key="7">
    <source>
        <dbReference type="EMBL" id="KXG78877.1"/>
    </source>
</evidence>
<comment type="caution">
    <text evidence="7">The sequence shown here is derived from an EMBL/GenBank/DDBJ whole genome shotgun (WGS) entry which is preliminary data.</text>
</comment>
<dbReference type="Proteomes" id="UP000070456">
    <property type="component" value="Unassembled WGS sequence"/>
</dbReference>
<reference evidence="7 8" key="1">
    <citation type="submission" date="2015-12" db="EMBL/GenBank/DDBJ databases">
        <title>Draft genome sequence of the thermoanaerobe Thermotalea metallivorans, an isolate from the runoff channel of the Great Artesian Basin, Australia.</title>
        <authorList>
            <person name="Patel B.K."/>
        </authorList>
    </citation>
    <scope>NUCLEOTIDE SEQUENCE [LARGE SCALE GENOMIC DNA]</scope>
    <source>
        <strain evidence="7 8">B2-1</strain>
    </source>
</reference>
<keyword evidence="3 6" id="KW-0812">Transmembrane</keyword>
<dbReference type="PANTHER" id="PTHR43370:SF1">
    <property type="entry name" value="GUANOSINE ABC TRANSPORTER PERMEASE PROTEIN NUPQ"/>
    <property type="match status" value="1"/>
</dbReference>
<dbReference type="CDD" id="cd06580">
    <property type="entry name" value="TM_PBP1_transp_TpRbsC_like"/>
    <property type="match status" value="1"/>
</dbReference>